<comment type="catalytic activity">
    <reaction evidence="7">
        <text>UDP-N-acetyl-alpha-D-muramoyl-L-alanyl-D-glutamate + meso-2,6-diaminopimelate + ATP = UDP-N-acetyl-alpha-D-muramoyl-L-alanyl-gamma-D-glutamyl-meso-2,6-diaminopimelate + ADP + phosphate + H(+)</text>
        <dbReference type="Rhea" id="RHEA:23676"/>
        <dbReference type="ChEBI" id="CHEBI:15378"/>
        <dbReference type="ChEBI" id="CHEBI:30616"/>
        <dbReference type="ChEBI" id="CHEBI:43474"/>
        <dbReference type="ChEBI" id="CHEBI:57791"/>
        <dbReference type="ChEBI" id="CHEBI:83900"/>
        <dbReference type="ChEBI" id="CHEBI:83905"/>
        <dbReference type="ChEBI" id="CHEBI:456216"/>
        <dbReference type="EC" id="6.3.2.13"/>
    </reaction>
</comment>
<dbReference type="InterPro" id="IPR036615">
    <property type="entry name" value="Mur_ligase_C_dom_sf"/>
</dbReference>
<dbReference type="InterPro" id="IPR000713">
    <property type="entry name" value="Mur_ligase_N"/>
</dbReference>
<reference evidence="13 14" key="1">
    <citation type="submission" date="2019-03" db="EMBL/GenBank/DDBJ databases">
        <title>The complete genome sequence of Neokomagataea sp. Jb2 NBRC113641.</title>
        <authorList>
            <person name="Chua K.-O."/>
            <person name="Chan K.-G."/>
            <person name="See-Too W.-S."/>
        </authorList>
    </citation>
    <scope>NUCLEOTIDE SEQUENCE [LARGE SCALE GENOMIC DNA]</scope>
    <source>
        <strain evidence="13 14">Jb2</strain>
    </source>
</reference>
<dbReference type="SUPFAM" id="SSF53244">
    <property type="entry name" value="MurD-like peptide ligases, peptide-binding domain"/>
    <property type="match status" value="1"/>
</dbReference>
<dbReference type="InterPro" id="IPR005761">
    <property type="entry name" value="UDP-N-AcMur-Glu-dNH2Pim_ligase"/>
</dbReference>
<keyword evidence="7 13" id="KW-0436">Ligase</keyword>
<organism evidence="13 14">
    <name type="scientific">Oecophyllibacter saccharovorans</name>
    <dbReference type="NCBI Taxonomy" id="2558360"/>
    <lineage>
        <taxon>Bacteria</taxon>
        <taxon>Pseudomonadati</taxon>
        <taxon>Pseudomonadota</taxon>
        <taxon>Alphaproteobacteria</taxon>
        <taxon>Acetobacterales</taxon>
        <taxon>Acetobacteraceae</taxon>
        <taxon>Oecophyllibacter</taxon>
    </lineage>
</organism>
<feature type="short sequence motif" description="Meso-diaminopimelate recognition motif" evidence="7">
    <location>
        <begin position="426"/>
        <end position="429"/>
    </location>
</feature>
<dbReference type="NCBIfam" id="NF001126">
    <property type="entry name" value="PRK00139.1-4"/>
    <property type="match status" value="1"/>
</dbReference>
<feature type="binding site" evidence="7">
    <location>
        <position position="195"/>
    </location>
    <ligand>
        <name>UDP-N-acetyl-alpha-D-muramoyl-L-alanyl-D-glutamate</name>
        <dbReference type="ChEBI" id="CHEBI:83900"/>
    </ligand>
</feature>
<evidence type="ECO:0000256" key="7">
    <source>
        <dbReference type="HAMAP-Rule" id="MF_00208"/>
    </source>
</evidence>
<feature type="binding site" evidence="7">
    <location>
        <position position="203"/>
    </location>
    <ligand>
        <name>UDP-N-acetyl-alpha-D-muramoyl-L-alanyl-D-glutamate</name>
        <dbReference type="ChEBI" id="CHEBI:83900"/>
    </ligand>
</feature>
<proteinExistence type="inferred from homology"/>
<comment type="caution">
    <text evidence="7">Lacks conserved residue(s) required for the propagation of feature annotation.</text>
</comment>
<keyword evidence="3 7" id="KW-0133">Cell shape</keyword>
<accession>A0A506UR29</accession>
<dbReference type="Pfam" id="PF08245">
    <property type="entry name" value="Mur_ligase_M"/>
    <property type="match status" value="1"/>
</dbReference>
<dbReference type="EC" id="6.3.2.13" evidence="7"/>
<dbReference type="SUPFAM" id="SSF63418">
    <property type="entry name" value="MurE/MurF N-terminal domain"/>
    <property type="match status" value="1"/>
</dbReference>
<keyword evidence="4 7" id="KW-0573">Peptidoglycan synthesis</keyword>
<dbReference type="EMBL" id="SORZ01000001">
    <property type="protein sequence ID" value="TPW35800.1"/>
    <property type="molecule type" value="Genomic_DNA"/>
</dbReference>
<dbReference type="Proteomes" id="UP000315037">
    <property type="component" value="Unassembled WGS sequence"/>
</dbReference>
<evidence type="ECO:0000256" key="8">
    <source>
        <dbReference type="RuleBase" id="RU004135"/>
    </source>
</evidence>
<dbReference type="GO" id="GO:0008765">
    <property type="term" value="F:UDP-N-acetylmuramoylalanyl-D-glutamate-2,6-diaminopimelate ligase activity"/>
    <property type="evidence" value="ECO:0007669"/>
    <property type="project" value="UniProtKB-UniRule"/>
</dbReference>
<comment type="caution">
    <text evidence="13">The sequence shown here is derived from an EMBL/GenBank/DDBJ whole genome shotgun (WGS) entry which is preliminary data.</text>
</comment>
<dbReference type="GO" id="GO:0005524">
    <property type="term" value="F:ATP binding"/>
    <property type="evidence" value="ECO:0007669"/>
    <property type="project" value="UniProtKB-UniRule"/>
</dbReference>
<dbReference type="RefSeq" id="WP_165600237.1">
    <property type="nucleotide sequence ID" value="NZ_SORZ01000001.1"/>
</dbReference>
<dbReference type="GO" id="GO:0009252">
    <property type="term" value="P:peptidoglycan biosynthetic process"/>
    <property type="evidence" value="ECO:0007669"/>
    <property type="project" value="UniProtKB-UniRule"/>
</dbReference>
<keyword evidence="7" id="KW-0963">Cytoplasm</keyword>
<feature type="binding site" evidence="7">
    <location>
        <begin position="125"/>
        <end position="131"/>
    </location>
    <ligand>
        <name>ATP</name>
        <dbReference type="ChEBI" id="CHEBI:30616"/>
    </ligand>
</feature>
<dbReference type="UniPathway" id="UPA00219"/>
<dbReference type="PANTHER" id="PTHR23135">
    <property type="entry name" value="MUR LIGASE FAMILY MEMBER"/>
    <property type="match status" value="1"/>
</dbReference>
<dbReference type="InterPro" id="IPR035911">
    <property type="entry name" value="MurE/MurF_N"/>
</dbReference>
<dbReference type="NCBIfam" id="TIGR01085">
    <property type="entry name" value="murE"/>
    <property type="match status" value="1"/>
</dbReference>
<dbReference type="GO" id="GO:0008360">
    <property type="term" value="P:regulation of cell shape"/>
    <property type="evidence" value="ECO:0007669"/>
    <property type="project" value="UniProtKB-KW"/>
</dbReference>
<keyword evidence="7" id="KW-0067">ATP-binding</keyword>
<dbReference type="InterPro" id="IPR004101">
    <property type="entry name" value="Mur_ligase_C"/>
</dbReference>
<feature type="binding site" evidence="7">
    <location>
        <position position="478"/>
    </location>
    <ligand>
        <name>meso-2,6-diaminopimelate</name>
        <dbReference type="ChEBI" id="CHEBI:57791"/>
    </ligand>
</feature>
<feature type="domain" description="Mur ligase N-terminal catalytic" evidence="10">
    <location>
        <begin position="30"/>
        <end position="80"/>
    </location>
</feature>
<dbReference type="GO" id="GO:0005737">
    <property type="term" value="C:cytoplasm"/>
    <property type="evidence" value="ECO:0007669"/>
    <property type="project" value="UniProtKB-SubCell"/>
</dbReference>
<evidence type="ECO:0000256" key="2">
    <source>
        <dbReference type="ARBA" id="ARBA00022618"/>
    </source>
</evidence>
<dbReference type="Gene3D" id="3.40.1390.10">
    <property type="entry name" value="MurE/MurF, N-terminal domain"/>
    <property type="match status" value="1"/>
</dbReference>
<feature type="domain" description="Mur ligase central" evidence="12">
    <location>
        <begin position="123"/>
        <end position="329"/>
    </location>
</feature>
<keyword evidence="7" id="KW-0547">Nucleotide-binding</keyword>
<feature type="binding site" evidence="7">
    <location>
        <position position="474"/>
    </location>
    <ligand>
        <name>meso-2,6-diaminopimelate</name>
        <dbReference type="ChEBI" id="CHEBI:57791"/>
    </ligand>
</feature>
<dbReference type="InterPro" id="IPR036565">
    <property type="entry name" value="Mur-like_cat_sf"/>
</dbReference>
<comment type="subcellular location">
    <subcellularLocation>
        <location evidence="7 8">Cytoplasm</location>
    </subcellularLocation>
</comment>
<keyword evidence="2 7" id="KW-0132">Cell division</keyword>
<feature type="compositionally biased region" description="Polar residues" evidence="9">
    <location>
        <begin position="503"/>
        <end position="518"/>
    </location>
</feature>
<comment type="similarity">
    <text evidence="1 7">Belongs to the MurCDEF family. MurE subfamily.</text>
</comment>
<keyword evidence="7" id="KW-0460">Magnesium</keyword>
<comment type="function">
    <text evidence="7">Catalyzes the addition of meso-diaminopimelic acid to the nucleotide precursor UDP-N-acetylmuramoyl-L-alanyl-D-glutamate (UMAG) in the biosynthesis of bacterial cell-wall peptidoglycan.</text>
</comment>
<feature type="binding site" evidence="7">
    <location>
        <position position="37"/>
    </location>
    <ligand>
        <name>UDP-N-acetyl-alpha-D-muramoyl-L-alanyl-D-glutamate</name>
        <dbReference type="ChEBI" id="CHEBI:83900"/>
    </ligand>
</feature>
<feature type="binding site" evidence="7">
    <location>
        <position position="402"/>
    </location>
    <ligand>
        <name>meso-2,6-diaminopimelate</name>
        <dbReference type="ChEBI" id="CHEBI:57791"/>
    </ligand>
</feature>
<evidence type="ECO:0000259" key="10">
    <source>
        <dbReference type="Pfam" id="PF01225"/>
    </source>
</evidence>
<keyword evidence="6 7" id="KW-0961">Cell wall biogenesis/degradation</keyword>
<dbReference type="InterPro" id="IPR013221">
    <property type="entry name" value="Mur_ligase_cen"/>
</dbReference>
<evidence type="ECO:0000259" key="11">
    <source>
        <dbReference type="Pfam" id="PF02875"/>
    </source>
</evidence>
<dbReference type="GO" id="GO:0071555">
    <property type="term" value="P:cell wall organization"/>
    <property type="evidence" value="ECO:0007669"/>
    <property type="project" value="UniProtKB-KW"/>
</dbReference>
<dbReference type="SUPFAM" id="SSF53623">
    <property type="entry name" value="MurD-like peptide ligases, catalytic domain"/>
    <property type="match status" value="1"/>
</dbReference>
<dbReference type="GO" id="GO:0051301">
    <property type="term" value="P:cell division"/>
    <property type="evidence" value="ECO:0007669"/>
    <property type="project" value="UniProtKB-KW"/>
</dbReference>
<feature type="modified residue" description="N6-carboxylysine" evidence="7">
    <location>
        <position position="235"/>
    </location>
</feature>
<dbReference type="Gene3D" id="3.90.190.20">
    <property type="entry name" value="Mur ligase, C-terminal domain"/>
    <property type="match status" value="1"/>
</dbReference>
<evidence type="ECO:0000256" key="3">
    <source>
        <dbReference type="ARBA" id="ARBA00022960"/>
    </source>
</evidence>
<dbReference type="GO" id="GO:0000287">
    <property type="term" value="F:magnesium ion binding"/>
    <property type="evidence" value="ECO:0007669"/>
    <property type="project" value="UniProtKB-UniRule"/>
</dbReference>
<gene>
    <name evidence="7" type="primary">murE</name>
    <name evidence="13" type="ORF">E3202_02375</name>
</gene>
<evidence type="ECO:0000256" key="1">
    <source>
        <dbReference type="ARBA" id="ARBA00005898"/>
    </source>
</evidence>
<dbReference type="PANTHER" id="PTHR23135:SF4">
    <property type="entry name" value="UDP-N-ACETYLMURAMOYL-L-ALANYL-D-GLUTAMATE--2,6-DIAMINOPIMELATE LIGASE MURE HOMOLOG, CHLOROPLASTIC"/>
    <property type="match status" value="1"/>
</dbReference>
<protein>
    <recommendedName>
        <fullName evidence="7">UDP-N-acetylmuramoyl-L-alanyl-D-glutamate--2,6-diaminopimelate ligase</fullName>
        <ecNumber evidence="7">6.3.2.13</ecNumber>
    </recommendedName>
    <alternativeName>
        <fullName evidence="7">Meso-A2pm-adding enzyme</fullName>
    </alternativeName>
    <alternativeName>
        <fullName evidence="7">Meso-diaminopimelate-adding enzyme</fullName>
    </alternativeName>
    <alternativeName>
        <fullName evidence="7">UDP-MurNAc-L-Ala-D-Glu:meso-diaminopimelate ligase</fullName>
    </alternativeName>
    <alternativeName>
        <fullName evidence="7">UDP-MurNAc-tripeptide synthetase</fullName>
    </alternativeName>
    <alternativeName>
        <fullName evidence="7">UDP-N-acetylmuramyl-tripeptide synthetase</fullName>
    </alternativeName>
</protein>
<keyword evidence="5 7" id="KW-0131">Cell cycle</keyword>
<comment type="PTM">
    <text evidence="7">Carboxylation is probably crucial for Mg(2+) binding and, consequently, for the gamma-phosphate positioning of ATP.</text>
</comment>
<evidence type="ECO:0000313" key="13">
    <source>
        <dbReference type="EMBL" id="TPW35800.1"/>
    </source>
</evidence>
<feature type="binding site" evidence="7">
    <location>
        <begin position="168"/>
        <end position="169"/>
    </location>
    <ligand>
        <name>UDP-N-acetyl-alpha-D-muramoyl-L-alanyl-D-glutamate</name>
        <dbReference type="ChEBI" id="CHEBI:83900"/>
    </ligand>
</feature>
<name>A0A506UR29_9PROT</name>
<feature type="binding site" evidence="7">
    <location>
        <position position="201"/>
    </location>
    <ligand>
        <name>UDP-N-acetyl-alpha-D-muramoyl-L-alanyl-D-glutamate</name>
        <dbReference type="ChEBI" id="CHEBI:83900"/>
    </ligand>
</feature>
<evidence type="ECO:0000256" key="5">
    <source>
        <dbReference type="ARBA" id="ARBA00023306"/>
    </source>
</evidence>
<evidence type="ECO:0000256" key="4">
    <source>
        <dbReference type="ARBA" id="ARBA00022984"/>
    </source>
</evidence>
<evidence type="ECO:0000256" key="6">
    <source>
        <dbReference type="ARBA" id="ARBA00023316"/>
    </source>
</evidence>
<feature type="region of interest" description="Disordered" evidence="9">
    <location>
        <begin position="503"/>
        <end position="525"/>
    </location>
</feature>
<evidence type="ECO:0000313" key="14">
    <source>
        <dbReference type="Proteomes" id="UP000315037"/>
    </source>
</evidence>
<comment type="cofactor">
    <cofactor evidence="7">
        <name>Mg(2+)</name>
        <dbReference type="ChEBI" id="CHEBI:18420"/>
    </cofactor>
</comment>
<feature type="binding site" evidence="7">
    <location>
        <begin position="426"/>
        <end position="429"/>
    </location>
    <ligand>
        <name>meso-2,6-diaminopimelate</name>
        <dbReference type="ChEBI" id="CHEBI:57791"/>
    </ligand>
</feature>
<dbReference type="Pfam" id="PF02875">
    <property type="entry name" value="Mur_ligase_C"/>
    <property type="match status" value="1"/>
</dbReference>
<comment type="pathway">
    <text evidence="7 8">Cell wall biogenesis; peptidoglycan biosynthesis.</text>
</comment>
<dbReference type="NCBIfam" id="NF001124">
    <property type="entry name" value="PRK00139.1-2"/>
    <property type="match status" value="1"/>
</dbReference>
<keyword evidence="14" id="KW-1185">Reference proteome</keyword>
<evidence type="ECO:0000259" key="12">
    <source>
        <dbReference type="Pfam" id="PF08245"/>
    </source>
</evidence>
<dbReference type="Gene3D" id="3.40.1190.10">
    <property type="entry name" value="Mur-like, catalytic domain"/>
    <property type="match status" value="1"/>
</dbReference>
<sequence length="525" mass="55788">MKLSTLLQACGYASEDFTSALTADLADTEVRAVTADSRKAGPGTMFVGLKGLQHDGSAFIPAAVLKGAAVVVEAGAPMLGEHSEIDGQKRHCATHLRLPEPARFLARAAALLAGKQPRHVVAITGTNGKSSTADFLRQLWTLQGKAAASIGTLGLVTEADIPPLPALTTPDAVSLADALAALARAGVQHVALEASSHGLVQHRLDGVQVTEGGFSNLTRDHLDYHGTLDAYREAKLRLFEDLLPPGSRAVINADMDPQTLAALRRSAKKRQLDLREVGENGTTVRILSRRPLPQGQELHLELEGEKLPPIFLPLTGAFQADNALLAAALYWDTPSQAPAVLALLSQLVGVPGRCERIASLPNSATAYVDYAHTPDALEHVLQSLRPHVTGKLIVVFGAGGDRDRGKRPLMGQVAAHLADVVIVTDDNPRTEDAASIRAEILKACPQALEIGNRHDALQKAVNDLQAGDVLLVAGKGHEKGQIIGTTIHPFDDRALVRQFMQARSTPGPDTQQQAQTKQDGNEVRS</sequence>
<dbReference type="HAMAP" id="MF_00208">
    <property type="entry name" value="MurE"/>
    <property type="match status" value="1"/>
</dbReference>
<dbReference type="Pfam" id="PF01225">
    <property type="entry name" value="Mur_ligase"/>
    <property type="match status" value="1"/>
</dbReference>
<feature type="domain" description="Mur ligase C-terminal" evidence="11">
    <location>
        <begin position="352"/>
        <end position="476"/>
    </location>
</feature>
<dbReference type="AlphaFoldDB" id="A0A506UR29"/>
<evidence type="ECO:0000256" key="9">
    <source>
        <dbReference type="SAM" id="MobiDB-lite"/>
    </source>
</evidence>